<gene>
    <name evidence="2" type="ORF">QW060_06780</name>
</gene>
<sequence length="49" mass="5955">MVQKYSINESYHNVFNKFYEVLYFYYWVYNSANTTVLISFSVDFVYISG</sequence>
<protein>
    <submittedName>
        <fullName evidence="2">Uncharacterized protein</fullName>
    </submittedName>
</protein>
<dbReference type="Proteomes" id="UP001242368">
    <property type="component" value="Unassembled WGS sequence"/>
</dbReference>
<keyword evidence="1" id="KW-0812">Transmembrane</keyword>
<evidence type="ECO:0000313" key="3">
    <source>
        <dbReference type="Proteomes" id="UP001242368"/>
    </source>
</evidence>
<feature type="transmembrane region" description="Helical" evidence="1">
    <location>
        <begin position="24"/>
        <end position="47"/>
    </location>
</feature>
<dbReference type="RefSeq" id="WP_290362886.1">
    <property type="nucleotide sequence ID" value="NZ_JAUFQU010000001.1"/>
</dbReference>
<organism evidence="2 3">
    <name type="scientific">Paenimyroides ceti</name>
    <dbReference type="NCBI Taxonomy" id="395087"/>
    <lineage>
        <taxon>Bacteria</taxon>
        <taxon>Pseudomonadati</taxon>
        <taxon>Bacteroidota</taxon>
        <taxon>Flavobacteriia</taxon>
        <taxon>Flavobacteriales</taxon>
        <taxon>Flavobacteriaceae</taxon>
        <taxon>Paenimyroides</taxon>
    </lineage>
</organism>
<name>A0ABT8CQN8_9FLAO</name>
<dbReference type="EMBL" id="JAUFQU010000001">
    <property type="protein sequence ID" value="MDN3706834.1"/>
    <property type="molecule type" value="Genomic_DNA"/>
</dbReference>
<keyword evidence="1" id="KW-1133">Transmembrane helix</keyword>
<evidence type="ECO:0000256" key="1">
    <source>
        <dbReference type="SAM" id="Phobius"/>
    </source>
</evidence>
<proteinExistence type="predicted"/>
<evidence type="ECO:0000313" key="2">
    <source>
        <dbReference type="EMBL" id="MDN3706834.1"/>
    </source>
</evidence>
<keyword evidence="1" id="KW-0472">Membrane</keyword>
<accession>A0ABT8CQN8</accession>
<reference evidence="3" key="1">
    <citation type="journal article" date="2019" name="Int. J. Syst. Evol. Microbiol.">
        <title>The Global Catalogue of Microorganisms (GCM) 10K type strain sequencing project: providing services to taxonomists for standard genome sequencing and annotation.</title>
        <authorList>
            <consortium name="The Broad Institute Genomics Platform"/>
            <consortium name="The Broad Institute Genome Sequencing Center for Infectious Disease"/>
            <person name="Wu L."/>
            <person name="Ma J."/>
        </authorList>
    </citation>
    <scope>NUCLEOTIDE SEQUENCE [LARGE SCALE GENOMIC DNA]</scope>
    <source>
        <strain evidence="3">CECT 7184</strain>
    </source>
</reference>
<keyword evidence="3" id="KW-1185">Reference proteome</keyword>
<comment type="caution">
    <text evidence="2">The sequence shown here is derived from an EMBL/GenBank/DDBJ whole genome shotgun (WGS) entry which is preliminary data.</text>
</comment>